<reference evidence="1" key="1">
    <citation type="journal article" date="2022" name="bioRxiv">
        <title>Sequencing and chromosome-scale assembly of the giantPleurodeles waltlgenome.</title>
        <authorList>
            <person name="Brown T."/>
            <person name="Elewa A."/>
            <person name="Iarovenko S."/>
            <person name="Subramanian E."/>
            <person name="Araus A.J."/>
            <person name="Petzold A."/>
            <person name="Susuki M."/>
            <person name="Suzuki K.-i.T."/>
            <person name="Hayashi T."/>
            <person name="Toyoda A."/>
            <person name="Oliveira C."/>
            <person name="Osipova E."/>
            <person name="Leigh N.D."/>
            <person name="Simon A."/>
            <person name="Yun M.H."/>
        </authorList>
    </citation>
    <scope>NUCLEOTIDE SEQUENCE</scope>
    <source>
        <strain evidence="1">20211129_DDA</strain>
        <tissue evidence="1">Liver</tissue>
    </source>
</reference>
<evidence type="ECO:0000313" key="1">
    <source>
        <dbReference type="EMBL" id="KAJ1138811.1"/>
    </source>
</evidence>
<dbReference type="EMBL" id="JANPWB010000010">
    <property type="protein sequence ID" value="KAJ1138811.1"/>
    <property type="molecule type" value="Genomic_DNA"/>
</dbReference>
<accession>A0AAV7QEB1</accession>
<comment type="caution">
    <text evidence="1">The sequence shown here is derived from an EMBL/GenBank/DDBJ whole genome shotgun (WGS) entry which is preliminary data.</text>
</comment>
<dbReference type="AlphaFoldDB" id="A0AAV7QEB1"/>
<sequence length="162" mass="18105">MTTRDLFFFSLSLSGPRGKRVEKEKYSTGPRGKRVEKEECSTGNALRVVPLLFSPPPSVPVPFPFCYPFPALLRTSRLIQLVPHPVPGEATLLLKRGGSFVQLPGVSGRLPGFLAVPIPAALRSSTKRRLLWLSQRLLRPRTPVPPSSYFQRRLPEGKEDIF</sequence>
<dbReference type="Proteomes" id="UP001066276">
    <property type="component" value="Chromosome 6"/>
</dbReference>
<organism evidence="1 2">
    <name type="scientific">Pleurodeles waltl</name>
    <name type="common">Iberian ribbed newt</name>
    <dbReference type="NCBI Taxonomy" id="8319"/>
    <lineage>
        <taxon>Eukaryota</taxon>
        <taxon>Metazoa</taxon>
        <taxon>Chordata</taxon>
        <taxon>Craniata</taxon>
        <taxon>Vertebrata</taxon>
        <taxon>Euteleostomi</taxon>
        <taxon>Amphibia</taxon>
        <taxon>Batrachia</taxon>
        <taxon>Caudata</taxon>
        <taxon>Salamandroidea</taxon>
        <taxon>Salamandridae</taxon>
        <taxon>Pleurodelinae</taxon>
        <taxon>Pleurodeles</taxon>
    </lineage>
</organism>
<keyword evidence="2" id="KW-1185">Reference proteome</keyword>
<evidence type="ECO:0000313" key="2">
    <source>
        <dbReference type="Proteomes" id="UP001066276"/>
    </source>
</evidence>
<protein>
    <submittedName>
        <fullName evidence="1">Uncharacterized protein</fullName>
    </submittedName>
</protein>
<proteinExistence type="predicted"/>
<gene>
    <name evidence="1" type="ORF">NDU88_005192</name>
</gene>
<name>A0AAV7QEB1_PLEWA</name>